<name>A0A1I1ETM6_9FLAO</name>
<proteinExistence type="inferred from homology"/>
<dbReference type="GO" id="GO:0033389">
    <property type="term" value="P:putrescine biosynthetic process from arginine, via agmatine"/>
    <property type="evidence" value="ECO:0007669"/>
    <property type="project" value="TreeGrafter"/>
</dbReference>
<dbReference type="InterPro" id="IPR006035">
    <property type="entry name" value="Ureohydrolase"/>
</dbReference>
<dbReference type="Proteomes" id="UP000199438">
    <property type="component" value="Unassembled WGS sequence"/>
</dbReference>
<keyword evidence="5" id="KW-1185">Reference proteome</keyword>
<evidence type="ECO:0000313" key="5">
    <source>
        <dbReference type="Proteomes" id="UP000199438"/>
    </source>
</evidence>
<dbReference type="InterPro" id="IPR023696">
    <property type="entry name" value="Ureohydrolase_dom_sf"/>
</dbReference>
<reference evidence="5" key="1">
    <citation type="submission" date="2016-10" db="EMBL/GenBank/DDBJ databases">
        <authorList>
            <person name="Varghese N."/>
            <person name="Submissions S."/>
        </authorList>
    </citation>
    <scope>NUCLEOTIDE SEQUENCE [LARGE SCALE GENOMIC DNA]</scope>
    <source>
        <strain evidence="5">DSM 24499</strain>
    </source>
</reference>
<dbReference type="RefSeq" id="WP_092540264.1">
    <property type="nucleotide sequence ID" value="NZ_FOKV01000001.1"/>
</dbReference>
<dbReference type="SUPFAM" id="SSF52768">
    <property type="entry name" value="Arginase/deacetylase"/>
    <property type="match status" value="1"/>
</dbReference>
<dbReference type="GO" id="GO:0046872">
    <property type="term" value="F:metal ion binding"/>
    <property type="evidence" value="ECO:0007669"/>
    <property type="project" value="UniProtKB-KW"/>
</dbReference>
<dbReference type="GO" id="GO:0008783">
    <property type="term" value="F:agmatinase activity"/>
    <property type="evidence" value="ECO:0007669"/>
    <property type="project" value="TreeGrafter"/>
</dbReference>
<dbReference type="PROSITE" id="PS51409">
    <property type="entry name" value="ARGINASE_2"/>
    <property type="match status" value="1"/>
</dbReference>
<sequence>MELDFLSPVSDELISYAEALSQHSIGAKAKFNSVLNGLPDLTDVQIAIVGIRENRLAESYEDELLNFDGIRKAFYSLFPGNWHVNIADLGDIQQGDSVKDTYFAVEKTVAELVKMDVIPVLLGGSQDLIYAQYRAYDTLDEMVNLVNVDARFDLGDAEQVISNKSYVSKIIVNEPYNLFNYSNIGYQTYFNSQDEIELMDRLFFDAYRLGEISNDISLIEPIMRAANLVSVDLNCVDSGSLGTTFFRSPNGFNGKEICAISRYAGLSDKVSSFGVFEYNSSLGELSNMLLAQMIWYFAEGVNYRNNENTLAAKQEFIKYQVPIDDDVLVFFKSPVSGRWWIEIPYVADANTKLKRSTLLPCSEEDYLEACNQVIPERWYKAKRKNEV</sequence>
<keyword evidence="2" id="KW-0378">Hydrolase</keyword>
<comment type="similarity">
    <text evidence="3">Belongs to the arginase family.</text>
</comment>
<evidence type="ECO:0000256" key="3">
    <source>
        <dbReference type="PROSITE-ProRule" id="PRU00742"/>
    </source>
</evidence>
<evidence type="ECO:0000256" key="2">
    <source>
        <dbReference type="ARBA" id="ARBA00022801"/>
    </source>
</evidence>
<dbReference type="AlphaFoldDB" id="A0A1I1ETM6"/>
<dbReference type="EMBL" id="FOKV01000001">
    <property type="protein sequence ID" value="SFB88243.1"/>
    <property type="molecule type" value="Genomic_DNA"/>
</dbReference>
<dbReference type="Pfam" id="PF00491">
    <property type="entry name" value="Arginase"/>
    <property type="match status" value="1"/>
</dbReference>
<dbReference type="CDD" id="cd09988">
    <property type="entry name" value="Formimidoylglutamase"/>
    <property type="match status" value="1"/>
</dbReference>
<evidence type="ECO:0000256" key="1">
    <source>
        <dbReference type="ARBA" id="ARBA00022723"/>
    </source>
</evidence>
<evidence type="ECO:0000313" key="4">
    <source>
        <dbReference type="EMBL" id="SFB88243.1"/>
    </source>
</evidence>
<dbReference type="OrthoDB" id="931936at2"/>
<dbReference type="Gene3D" id="3.40.800.10">
    <property type="entry name" value="Ureohydrolase domain"/>
    <property type="match status" value="1"/>
</dbReference>
<protein>
    <submittedName>
        <fullName evidence="4">Arginase family enzyme</fullName>
    </submittedName>
</protein>
<dbReference type="PANTHER" id="PTHR11358">
    <property type="entry name" value="ARGINASE/AGMATINASE"/>
    <property type="match status" value="1"/>
</dbReference>
<organism evidence="4 5">
    <name type="scientific">Zunongwangia mangrovi</name>
    <dbReference type="NCBI Taxonomy" id="1334022"/>
    <lineage>
        <taxon>Bacteria</taxon>
        <taxon>Pseudomonadati</taxon>
        <taxon>Bacteroidota</taxon>
        <taxon>Flavobacteriia</taxon>
        <taxon>Flavobacteriales</taxon>
        <taxon>Flavobacteriaceae</taxon>
        <taxon>Zunongwangia</taxon>
    </lineage>
</organism>
<gene>
    <name evidence="4" type="ORF">SAMN04487907_1011026</name>
</gene>
<dbReference type="PANTHER" id="PTHR11358:SF26">
    <property type="entry name" value="GUANIDINO ACID HYDROLASE, MITOCHONDRIAL"/>
    <property type="match status" value="1"/>
</dbReference>
<dbReference type="STRING" id="1334022.SAMN04487907_1011026"/>
<accession>A0A1I1ETM6</accession>
<keyword evidence="1" id="KW-0479">Metal-binding</keyword>